<dbReference type="GO" id="GO:0001764">
    <property type="term" value="P:neuron migration"/>
    <property type="evidence" value="ECO:0007669"/>
    <property type="project" value="TreeGrafter"/>
</dbReference>
<organism evidence="1">
    <name type="scientific">marine metagenome</name>
    <dbReference type="NCBI Taxonomy" id="408172"/>
    <lineage>
        <taxon>unclassified sequences</taxon>
        <taxon>metagenomes</taxon>
        <taxon>ecological metagenomes</taxon>
    </lineage>
</organism>
<dbReference type="Pfam" id="PF22352">
    <property type="entry name" value="K319L-like_PKD"/>
    <property type="match status" value="1"/>
</dbReference>
<protein>
    <submittedName>
        <fullName evidence="1">Uncharacterized protein</fullName>
    </submittedName>
</protein>
<dbReference type="PANTHER" id="PTHR46182:SF2">
    <property type="entry name" value="FI19480P1"/>
    <property type="match status" value="1"/>
</dbReference>
<dbReference type="Gene3D" id="2.60.40.10">
    <property type="entry name" value="Immunoglobulins"/>
    <property type="match status" value="2"/>
</dbReference>
<reference evidence="1" key="1">
    <citation type="submission" date="2018-05" db="EMBL/GenBank/DDBJ databases">
        <authorList>
            <person name="Lanie J.A."/>
            <person name="Ng W.-L."/>
            <person name="Kazmierczak K.M."/>
            <person name="Andrzejewski T.M."/>
            <person name="Davidsen T.M."/>
            <person name="Wayne K.J."/>
            <person name="Tettelin H."/>
            <person name="Glass J.I."/>
            <person name="Rusch D."/>
            <person name="Podicherti R."/>
            <person name="Tsui H.-C.T."/>
            <person name="Winkler M.E."/>
        </authorList>
    </citation>
    <scope>NUCLEOTIDE SEQUENCE</scope>
</reference>
<sequence>NEIIDDKLIIKPVKNYFGKLKVSLTVSDNKDSTNFDFGINVSPVEDPPIAIAGDDIIISDGCNTSFTLDGTKSWDPDNDELKFNWELLNQSKLMVFDTSVVKYTFSDSTIDRDFIFVLTVTDITGLNDNDTVLVSVINDKPPMANAGIDFIAPIDKKVFLDGSGSKDTDNKIEYNWIIADNDISLSQVESKKQNPYFLYPRNLIQDKTYAFVLSVGDNKSYCENKDTVLVTCKKNVGVADDVKFELIRASNKDNKVFIDLDITNQQNWPLDFAAITLVRVENQINRQGQIDPYRGKNTVKYGIENGETVGVELVYDFETSPTNIRILCKPNIKILSDSVMYVLSF</sequence>
<gene>
    <name evidence="1" type="ORF">METZ01_LOCUS316843</name>
</gene>
<dbReference type="InterPro" id="IPR013783">
    <property type="entry name" value="Ig-like_fold"/>
</dbReference>
<name>A0A382NS32_9ZZZZ</name>
<dbReference type="GO" id="GO:0031410">
    <property type="term" value="C:cytoplasmic vesicle"/>
    <property type="evidence" value="ECO:0007669"/>
    <property type="project" value="TreeGrafter"/>
</dbReference>
<dbReference type="AlphaFoldDB" id="A0A382NS32"/>
<dbReference type="InterPro" id="IPR029865">
    <property type="entry name" value="KIAA0319-like"/>
</dbReference>
<feature type="non-terminal residue" evidence="1">
    <location>
        <position position="1"/>
    </location>
</feature>
<dbReference type="GO" id="GO:0016020">
    <property type="term" value="C:membrane"/>
    <property type="evidence" value="ECO:0007669"/>
    <property type="project" value="TreeGrafter"/>
</dbReference>
<proteinExistence type="predicted"/>
<dbReference type="EMBL" id="UINC01102397">
    <property type="protein sequence ID" value="SVC63989.1"/>
    <property type="molecule type" value="Genomic_DNA"/>
</dbReference>
<dbReference type="PANTHER" id="PTHR46182">
    <property type="entry name" value="FI19480P1"/>
    <property type="match status" value="1"/>
</dbReference>
<accession>A0A382NS32</accession>
<evidence type="ECO:0000313" key="1">
    <source>
        <dbReference type="EMBL" id="SVC63989.1"/>
    </source>
</evidence>